<dbReference type="AlphaFoldDB" id="A0A941BJE0"/>
<dbReference type="Proteomes" id="UP000678374">
    <property type="component" value="Unassembled WGS sequence"/>
</dbReference>
<keyword evidence="4" id="KW-1185">Reference proteome</keyword>
<protein>
    <submittedName>
        <fullName evidence="3">Sulfite exporter TauE/SafE family protein</fullName>
    </submittedName>
</protein>
<feature type="transmembrane region" description="Helical" evidence="1">
    <location>
        <begin position="82"/>
        <end position="99"/>
    </location>
</feature>
<comment type="caution">
    <text evidence="3">The sequence shown here is derived from an EMBL/GenBank/DDBJ whole genome shotgun (WGS) entry which is preliminary data.</text>
</comment>
<gene>
    <name evidence="3" type="ORF">KAK06_10825</name>
</gene>
<feature type="transmembrane region" description="Helical" evidence="1">
    <location>
        <begin position="138"/>
        <end position="159"/>
    </location>
</feature>
<dbReference type="PANTHER" id="PTHR42208">
    <property type="entry name" value="HEAVY METAL TRANSPORTER-RELATED"/>
    <property type="match status" value="1"/>
</dbReference>
<dbReference type="PANTHER" id="PTHR42208:SF1">
    <property type="entry name" value="HEAVY METAL TRANSPORTER"/>
    <property type="match status" value="1"/>
</dbReference>
<proteinExistence type="predicted"/>
<accession>A0A941BJE0</accession>
<dbReference type="EMBL" id="JAGQDE010000008">
    <property type="protein sequence ID" value="MBQ0959442.1"/>
    <property type="molecule type" value="Genomic_DNA"/>
</dbReference>
<dbReference type="Pfam" id="PF13386">
    <property type="entry name" value="DsbD_2"/>
    <property type="match status" value="1"/>
</dbReference>
<feature type="transmembrane region" description="Helical" evidence="1">
    <location>
        <begin position="166"/>
        <end position="187"/>
    </location>
</feature>
<dbReference type="RefSeq" id="WP_210802088.1">
    <property type="nucleotide sequence ID" value="NZ_JAGQDE010000008.1"/>
</dbReference>
<evidence type="ECO:0000313" key="4">
    <source>
        <dbReference type="Proteomes" id="UP000678374"/>
    </source>
</evidence>
<keyword evidence="1" id="KW-1133">Transmembrane helix</keyword>
<evidence type="ECO:0000256" key="1">
    <source>
        <dbReference type="SAM" id="Phobius"/>
    </source>
</evidence>
<sequence>MDQALVLSALLMGLAGSLHCIGMCGVASAAAVRGCAPTRPRLGLGFFHLGRLLGYAAAGAVAATSVAWLAQLGQWSPALRPIWTLAHMAALALGLWLLIHGRPPQWLDQLGRSGDRSQVQPVRWHGRSGSALRASGAGLVWVAWPCGLLQSALMVAALANSALSGAAVMGAFALASALPLGLAPALWQRLAQGNSAREGLIIRWAARLSGAALAGASAWALGHDLFVRFAAWCMS</sequence>
<name>A0A941BJE0_9BURK</name>
<evidence type="ECO:0000313" key="3">
    <source>
        <dbReference type="EMBL" id="MBQ0959442.1"/>
    </source>
</evidence>
<organism evidence="3 4">
    <name type="scientific">Ideonella aquatica</name>
    <dbReference type="NCBI Taxonomy" id="2824119"/>
    <lineage>
        <taxon>Bacteria</taxon>
        <taxon>Pseudomonadati</taxon>
        <taxon>Pseudomonadota</taxon>
        <taxon>Betaproteobacteria</taxon>
        <taxon>Burkholderiales</taxon>
        <taxon>Sphaerotilaceae</taxon>
        <taxon>Ideonella</taxon>
    </lineage>
</organism>
<keyword evidence="1" id="KW-0472">Membrane</keyword>
<feature type="domain" description="Urease accessory protein UreH-like transmembrane" evidence="2">
    <location>
        <begin position="9"/>
        <end position="195"/>
    </location>
</feature>
<reference evidence="3" key="1">
    <citation type="submission" date="2021-04" db="EMBL/GenBank/DDBJ databases">
        <title>The genome sequence of Ideonella sp. 4Y11.</title>
        <authorList>
            <person name="Liu Y."/>
        </authorList>
    </citation>
    <scope>NUCLEOTIDE SEQUENCE</scope>
    <source>
        <strain evidence="3">4Y11</strain>
    </source>
</reference>
<evidence type="ECO:0000259" key="2">
    <source>
        <dbReference type="Pfam" id="PF13386"/>
    </source>
</evidence>
<dbReference type="InterPro" id="IPR039447">
    <property type="entry name" value="UreH-like_TM_dom"/>
</dbReference>
<feature type="transmembrane region" description="Helical" evidence="1">
    <location>
        <begin position="53"/>
        <end position="70"/>
    </location>
</feature>
<keyword evidence="1" id="KW-0812">Transmembrane</keyword>